<comment type="caution">
    <text evidence="2">The sequence shown here is derived from an EMBL/GenBank/DDBJ whole genome shotgun (WGS) entry which is preliminary data.</text>
</comment>
<reference evidence="2 3" key="1">
    <citation type="submission" date="2020-02" db="EMBL/GenBank/DDBJ databases">
        <authorList>
            <person name="Ma Q."/>
            <person name="Huang Y."/>
            <person name="Song X."/>
            <person name="Pei D."/>
        </authorList>
    </citation>
    <scope>NUCLEOTIDE SEQUENCE [LARGE SCALE GENOMIC DNA]</scope>
    <source>
        <strain evidence="2">Sxm20200214</strain>
        <tissue evidence="2">Leaf</tissue>
    </source>
</reference>
<protein>
    <recommendedName>
        <fullName evidence="1">DUF4216 domain-containing protein</fullName>
    </recommendedName>
</protein>
<dbReference type="EMBL" id="JAAMPC010000007">
    <property type="protein sequence ID" value="KAG2303940.1"/>
    <property type="molecule type" value="Genomic_DNA"/>
</dbReference>
<dbReference type="Pfam" id="PF13952">
    <property type="entry name" value="DUF4216"/>
    <property type="match status" value="1"/>
</dbReference>
<dbReference type="AlphaFoldDB" id="A0A8X7SEG5"/>
<evidence type="ECO:0000313" key="2">
    <source>
        <dbReference type="EMBL" id="KAG2303940.1"/>
    </source>
</evidence>
<feature type="domain" description="DUF4216" evidence="1">
    <location>
        <begin position="169"/>
        <end position="244"/>
    </location>
</feature>
<evidence type="ECO:0000313" key="3">
    <source>
        <dbReference type="Proteomes" id="UP000886595"/>
    </source>
</evidence>
<dbReference type="OrthoDB" id="1111353at2759"/>
<organism evidence="2 3">
    <name type="scientific">Brassica carinata</name>
    <name type="common">Ethiopian mustard</name>
    <name type="synonym">Abyssinian cabbage</name>
    <dbReference type="NCBI Taxonomy" id="52824"/>
    <lineage>
        <taxon>Eukaryota</taxon>
        <taxon>Viridiplantae</taxon>
        <taxon>Streptophyta</taxon>
        <taxon>Embryophyta</taxon>
        <taxon>Tracheophyta</taxon>
        <taxon>Spermatophyta</taxon>
        <taxon>Magnoliopsida</taxon>
        <taxon>eudicotyledons</taxon>
        <taxon>Gunneridae</taxon>
        <taxon>Pentapetalae</taxon>
        <taxon>rosids</taxon>
        <taxon>malvids</taxon>
        <taxon>Brassicales</taxon>
        <taxon>Brassicaceae</taxon>
        <taxon>Brassiceae</taxon>
        <taxon>Brassica</taxon>
    </lineage>
</organism>
<sequence length="295" mass="34633">MSITEGPNDIRFSYNYPDVPHLFYHEGRISGQCSNGWLNDDDNTVLQTFMVLNCETFAPYERMFEEYMTRSIPDITPAAMQKAKDTKFAEWCKDYINDATQFYTFPMWMLDFVQGPRRNYRSWPIYHTRGYTFHTHNHGQNRKTQHYGVCVPGTNQTDYYGLIQEIMMVEYHGDVGLKVMLFKCSWFDTTENRGMRIHPSGLVDVSPRRQYAKYDPFVLPGNCDQACFISYPRVRRHSADDWWACAKIIPRGIRETSEIALTAWQDDRRDQVAESSLLRVETHVVDDVSDYDIAR</sequence>
<keyword evidence="3" id="KW-1185">Reference proteome</keyword>
<proteinExistence type="predicted"/>
<dbReference type="PANTHER" id="PTHR48258:SF3">
    <property type="entry name" value="FK506-BINDING PROTEIN 4-LIKE ISOFORM X1"/>
    <property type="match status" value="1"/>
</dbReference>
<dbReference type="Proteomes" id="UP000886595">
    <property type="component" value="Unassembled WGS sequence"/>
</dbReference>
<dbReference type="PANTHER" id="PTHR48258">
    <property type="entry name" value="DUF4218 DOMAIN-CONTAINING PROTEIN-RELATED"/>
    <property type="match status" value="1"/>
</dbReference>
<evidence type="ECO:0000259" key="1">
    <source>
        <dbReference type="Pfam" id="PF13952"/>
    </source>
</evidence>
<dbReference type="InterPro" id="IPR025312">
    <property type="entry name" value="DUF4216"/>
</dbReference>
<name>A0A8X7SEG5_BRACI</name>
<gene>
    <name evidence="2" type="ORF">Bca52824_032591</name>
</gene>
<accession>A0A8X7SEG5</accession>